<organism evidence="2 3">
    <name type="scientific">Micromonospora arida</name>
    <dbReference type="NCBI Taxonomy" id="2203715"/>
    <lineage>
        <taxon>Bacteria</taxon>
        <taxon>Bacillati</taxon>
        <taxon>Actinomycetota</taxon>
        <taxon>Actinomycetes</taxon>
        <taxon>Micromonosporales</taxon>
        <taxon>Micromonosporaceae</taxon>
        <taxon>Micromonospora</taxon>
    </lineage>
</organism>
<protein>
    <submittedName>
        <fullName evidence="2">Uncharacterized protein</fullName>
    </submittedName>
</protein>
<feature type="region of interest" description="Disordered" evidence="1">
    <location>
        <begin position="102"/>
        <end position="122"/>
    </location>
</feature>
<evidence type="ECO:0000313" key="2">
    <source>
        <dbReference type="EMBL" id="RQX04483.1"/>
    </source>
</evidence>
<feature type="region of interest" description="Disordered" evidence="1">
    <location>
        <begin position="1"/>
        <end position="33"/>
    </location>
</feature>
<evidence type="ECO:0000256" key="1">
    <source>
        <dbReference type="SAM" id="MobiDB-lite"/>
    </source>
</evidence>
<proteinExistence type="predicted"/>
<dbReference type="AlphaFoldDB" id="A0A3N9XAR3"/>
<reference evidence="2 3" key="1">
    <citation type="submission" date="2018-05" db="EMBL/GenBank/DDBJ databases">
        <title>Micromonospora from Atacama Desert.</title>
        <authorList>
            <person name="Carro L."/>
            <person name="Goodfellow M."/>
            <person name="Klenk H.-P."/>
        </authorList>
    </citation>
    <scope>NUCLEOTIDE SEQUENCE [LARGE SCALE GENOMIC DNA]</scope>
    <source>
        <strain evidence="2 3">LB32</strain>
    </source>
</reference>
<dbReference type="Proteomes" id="UP000266889">
    <property type="component" value="Unassembled WGS sequence"/>
</dbReference>
<keyword evidence="3" id="KW-1185">Reference proteome</keyword>
<comment type="caution">
    <text evidence="2">The sequence shown here is derived from an EMBL/GenBank/DDBJ whole genome shotgun (WGS) entry which is preliminary data.</text>
</comment>
<feature type="compositionally biased region" description="Low complexity" evidence="1">
    <location>
        <begin position="23"/>
        <end position="33"/>
    </location>
</feature>
<sequence length="222" mass="22512">MYTVAYQPGPNELLRNARRARRSPSGSGRPMSRQELAEAVNAYLYEHAGRHFAIHAGYIGKLERGEHRWPAAHTRTALRAVLGRDTDAELGFYIIQGHASDAPTVEPDASGEAGPAEPGAATTGVGIAPPAAPVAEALAALTGADADAGAAVQVDVSAEAGTAVTVVCQDGAAGRVAVLAGGVWVLIDASGAGPASLTAAVVDFPAVAGGAQVYSLAERRAR</sequence>
<accession>A0A3N9XAR3</accession>
<name>A0A3N9XAR3_9ACTN</name>
<feature type="compositionally biased region" description="Low complexity" evidence="1">
    <location>
        <begin position="111"/>
        <end position="122"/>
    </location>
</feature>
<dbReference type="EMBL" id="QGSY01000275">
    <property type="protein sequence ID" value="RQX04483.1"/>
    <property type="molecule type" value="Genomic_DNA"/>
</dbReference>
<evidence type="ECO:0000313" key="3">
    <source>
        <dbReference type="Proteomes" id="UP000266889"/>
    </source>
</evidence>
<gene>
    <name evidence="2" type="ORF">DLJ58_27495</name>
</gene>